<accession>A0AAD8J6U6</accession>
<evidence type="ECO:0000313" key="2">
    <source>
        <dbReference type="Proteomes" id="UP001237642"/>
    </source>
</evidence>
<evidence type="ECO:0000313" key="1">
    <source>
        <dbReference type="EMBL" id="KAK1397271.1"/>
    </source>
</evidence>
<name>A0AAD8J6U6_9APIA</name>
<proteinExistence type="predicted"/>
<organism evidence="1 2">
    <name type="scientific">Heracleum sosnowskyi</name>
    <dbReference type="NCBI Taxonomy" id="360622"/>
    <lineage>
        <taxon>Eukaryota</taxon>
        <taxon>Viridiplantae</taxon>
        <taxon>Streptophyta</taxon>
        <taxon>Embryophyta</taxon>
        <taxon>Tracheophyta</taxon>
        <taxon>Spermatophyta</taxon>
        <taxon>Magnoliopsida</taxon>
        <taxon>eudicotyledons</taxon>
        <taxon>Gunneridae</taxon>
        <taxon>Pentapetalae</taxon>
        <taxon>asterids</taxon>
        <taxon>campanulids</taxon>
        <taxon>Apiales</taxon>
        <taxon>Apiaceae</taxon>
        <taxon>Apioideae</taxon>
        <taxon>apioid superclade</taxon>
        <taxon>Tordylieae</taxon>
        <taxon>Tordyliinae</taxon>
        <taxon>Heracleum</taxon>
    </lineage>
</organism>
<protein>
    <submittedName>
        <fullName evidence="1">Uncharacterized protein</fullName>
    </submittedName>
</protein>
<dbReference type="EMBL" id="JAUIZM010000002">
    <property type="protein sequence ID" value="KAK1397271.1"/>
    <property type="molecule type" value="Genomic_DNA"/>
</dbReference>
<gene>
    <name evidence="1" type="ORF">POM88_007134</name>
</gene>
<keyword evidence="2" id="KW-1185">Reference proteome</keyword>
<reference evidence="1" key="1">
    <citation type="submission" date="2023-02" db="EMBL/GenBank/DDBJ databases">
        <title>Genome of toxic invasive species Heracleum sosnowskyi carries increased number of genes despite the absence of recent whole-genome duplications.</title>
        <authorList>
            <person name="Schelkunov M."/>
            <person name="Shtratnikova V."/>
            <person name="Makarenko M."/>
            <person name="Klepikova A."/>
            <person name="Omelchenko D."/>
            <person name="Novikova G."/>
            <person name="Obukhova E."/>
            <person name="Bogdanov V."/>
            <person name="Penin A."/>
            <person name="Logacheva M."/>
        </authorList>
    </citation>
    <scope>NUCLEOTIDE SEQUENCE</scope>
    <source>
        <strain evidence="1">Hsosn_3</strain>
        <tissue evidence="1">Leaf</tissue>
    </source>
</reference>
<sequence>MASLQAHGLSDLGPEAQDLLAQVFKRREAAAASGTSVAVERVSKRGRTESGSFSGKVPVFLAEPPTRVDEDPNPFVVKWGLRNKDIAVGDSQATAEWSKNVVTPRDWAHIVDSSKDLQIELMGSQAIATANAYHQASLRNLRTSRAKKAIAERDRDRYFSASEANFERFRVAERELVDEKERVRQLEARCKA</sequence>
<reference evidence="1" key="2">
    <citation type="submission" date="2023-05" db="EMBL/GenBank/DDBJ databases">
        <authorList>
            <person name="Schelkunov M.I."/>
        </authorList>
    </citation>
    <scope>NUCLEOTIDE SEQUENCE</scope>
    <source>
        <strain evidence="1">Hsosn_3</strain>
        <tissue evidence="1">Leaf</tissue>
    </source>
</reference>
<dbReference type="AlphaFoldDB" id="A0AAD8J6U6"/>
<comment type="caution">
    <text evidence="1">The sequence shown here is derived from an EMBL/GenBank/DDBJ whole genome shotgun (WGS) entry which is preliminary data.</text>
</comment>
<dbReference type="Proteomes" id="UP001237642">
    <property type="component" value="Unassembled WGS sequence"/>
</dbReference>